<dbReference type="InterPro" id="IPR027806">
    <property type="entry name" value="HARBI1_dom"/>
</dbReference>
<dbReference type="Pfam" id="PF13359">
    <property type="entry name" value="DDE_Tnp_4"/>
    <property type="match status" value="1"/>
</dbReference>
<dbReference type="AlphaFoldDB" id="A0AB34ILD2"/>
<dbReference type="Proteomes" id="UP001515480">
    <property type="component" value="Unassembled WGS sequence"/>
</dbReference>
<reference evidence="4 5" key="1">
    <citation type="journal article" date="2024" name="Science">
        <title>Giant polyketide synthase enzymes in the biosynthesis of giant marine polyether toxins.</title>
        <authorList>
            <person name="Fallon T.R."/>
            <person name="Shende V.V."/>
            <person name="Wierzbicki I.H."/>
            <person name="Pendleton A.L."/>
            <person name="Watervoot N.F."/>
            <person name="Auber R.P."/>
            <person name="Gonzalez D.J."/>
            <person name="Wisecaver J.H."/>
            <person name="Moore B.S."/>
        </authorList>
    </citation>
    <scope>NUCLEOTIDE SEQUENCE [LARGE SCALE GENOMIC DNA]</scope>
    <source>
        <strain evidence="4 5">12B1</strain>
    </source>
</reference>
<keyword evidence="2" id="KW-0479">Metal-binding</keyword>
<comment type="caution">
    <text evidence="4">The sequence shown here is derived from an EMBL/GenBank/DDBJ whole genome shotgun (WGS) entry which is preliminary data.</text>
</comment>
<dbReference type="EMBL" id="JBGBPQ010000024">
    <property type="protein sequence ID" value="KAL1500067.1"/>
    <property type="molecule type" value="Genomic_DNA"/>
</dbReference>
<dbReference type="GO" id="GO:0046872">
    <property type="term" value="F:metal ion binding"/>
    <property type="evidence" value="ECO:0007669"/>
    <property type="project" value="UniProtKB-KW"/>
</dbReference>
<sequence>MPTRPFRAADLDDAQFCIAAARVLQSADDEDADDMAGLLLFAAAEPLMRSIRQEIGNEHLSVESIRRDAAAQGFGGDVFSANIYDRFGFHLDELETVVEKLQVPLVVRIKRDRFTGEECVLLLLRRLRTPGTLLSLTREAGRSISQISLASNWAVRFIRRRWAHLVDERSFTDWAPHFRAFADAFSRAGLPLKNLIGFIDGKLWKIARPGKFQKIMYSGHKRIHGIKTQGIIFPNGLQPYPFGPVNGSRHDGFLLRESGILELMAEVCNDLGENFILFGDSAYPRDKYLWAMYKEVGGVMPAWQAVFNADMSPERVAVEWGFGKVVSLWPFLDVRNNMKVLRMNVQTWIEAAFVLTNMHTCLYGSAVSRKYGLGRPNLDAYMSGNGQHN</sequence>
<evidence type="ECO:0000256" key="1">
    <source>
        <dbReference type="ARBA" id="ARBA00001968"/>
    </source>
</evidence>
<gene>
    <name evidence="4" type="ORF">AB1Y20_012743</name>
</gene>
<accession>A0AB34ILD2</accession>
<evidence type="ECO:0000259" key="3">
    <source>
        <dbReference type="Pfam" id="PF13359"/>
    </source>
</evidence>
<name>A0AB34ILD2_PRYPA</name>
<organism evidence="4 5">
    <name type="scientific">Prymnesium parvum</name>
    <name type="common">Toxic golden alga</name>
    <dbReference type="NCBI Taxonomy" id="97485"/>
    <lineage>
        <taxon>Eukaryota</taxon>
        <taxon>Haptista</taxon>
        <taxon>Haptophyta</taxon>
        <taxon>Prymnesiophyceae</taxon>
        <taxon>Prymnesiales</taxon>
        <taxon>Prymnesiaceae</taxon>
        <taxon>Prymnesium</taxon>
    </lineage>
</organism>
<evidence type="ECO:0000313" key="4">
    <source>
        <dbReference type="EMBL" id="KAL1500067.1"/>
    </source>
</evidence>
<evidence type="ECO:0000256" key="2">
    <source>
        <dbReference type="ARBA" id="ARBA00022723"/>
    </source>
</evidence>
<evidence type="ECO:0000313" key="5">
    <source>
        <dbReference type="Proteomes" id="UP001515480"/>
    </source>
</evidence>
<feature type="domain" description="DDE Tnp4" evidence="3">
    <location>
        <begin position="199"/>
        <end position="357"/>
    </location>
</feature>
<protein>
    <recommendedName>
        <fullName evidence="3">DDE Tnp4 domain-containing protein</fullName>
    </recommendedName>
</protein>
<keyword evidence="5" id="KW-1185">Reference proteome</keyword>
<proteinExistence type="predicted"/>
<comment type="cofactor">
    <cofactor evidence="1">
        <name>a divalent metal cation</name>
        <dbReference type="ChEBI" id="CHEBI:60240"/>
    </cofactor>
</comment>